<evidence type="ECO:0000313" key="3">
    <source>
        <dbReference type="EMBL" id="TPH15710.1"/>
    </source>
</evidence>
<dbReference type="InterPro" id="IPR027417">
    <property type="entry name" value="P-loop_NTPase"/>
</dbReference>
<dbReference type="Gene3D" id="1.25.40.10">
    <property type="entry name" value="Tetratricopeptide repeat domain"/>
    <property type="match status" value="1"/>
</dbReference>
<dbReference type="EMBL" id="SAWY01000019">
    <property type="protein sequence ID" value="TPH15710.1"/>
    <property type="molecule type" value="Genomic_DNA"/>
</dbReference>
<evidence type="ECO:0000313" key="4">
    <source>
        <dbReference type="Proteomes" id="UP000315303"/>
    </source>
</evidence>
<dbReference type="PANTHER" id="PTHR12788">
    <property type="entry name" value="PROTEIN-TYROSINE SULFOTRANSFERASE 2"/>
    <property type="match status" value="1"/>
</dbReference>
<keyword evidence="2" id="KW-0802">TPR repeat</keyword>
<organism evidence="3 4">
    <name type="scientific">Litorilituus lipolyticus</name>
    <dbReference type="NCBI Taxonomy" id="2491017"/>
    <lineage>
        <taxon>Bacteria</taxon>
        <taxon>Pseudomonadati</taxon>
        <taxon>Pseudomonadota</taxon>
        <taxon>Gammaproteobacteria</taxon>
        <taxon>Alteromonadales</taxon>
        <taxon>Colwelliaceae</taxon>
        <taxon>Litorilituus</taxon>
    </lineage>
</organism>
<dbReference type="InterPro" id="IPR011990">
    <property type="entry name" value="TPR-like_helical_dom_sf"/>
</dbReference>
<dbReference type="GO" id="GO:0008476">
    <property type="term" value="F:protein-tyrosine sulfotransferase activity"/>
    <property type="evidence" value="ECO:0007669"/>
    <property type="project" value="InterPro"/>
</dbReference>
<gene>
    <name evidence="3" type="ORF">EPA86_09055</name>
</gene>
<dbReference type="Proteomes" id="UP000315303">
    <property type="component" value="Unassembled WGS sequence"/>
</dbReference>
<comment type="caution">
    <text evidence="3">The sequence shown here is derived from an EMBL/GenBank/DDBJ whole genome shotgun (WGS) entry which is preliminary data.</text>
</comment>
<evidence type="ECO:0000256" key="2">
    <source>
        <dbReference type="PROSITE-ProRule" id="PRU00339"/>
    </source>
</evidence>
<protein>
    <submittedName>
        <fullName evidence="3">Sulfotransferase</fullName>
    </submittedName>
</protein>
<dbReference type="SUPFAM" id="SSF48452">
    <property type="entry name" value="TPR-like"/>
    <property type="match status" value="1"/>
</dbReference>
<sequence>MNQAALLLSQTDQQTLAYCHQLLAKNRILDAKNKLSGLLSLYPDNQAVLEFAFNIDLRCQNFSHAQTYYQRLIKDSDDTKQQQLWLIALLEAKEAHFSLLNALEQFLADFGEDSQMRFKYGLVALAAGKILIAEQSFLMLLAEKKSLPHLLLNLGHVYKAKGESEKAIQHYRDFIADNPSQCGVGYWSMADIKNFTFTPEDSEKLQALLADNTIDLGNKALIGFACARAYEQQKDFEQAFVTMSNANRIFEQHRPFRGELYHSMVNDMISGASNRQLNLPVSNDFSPIFIVGMPRSGTTLVEQILASHSKVGATDELQYIERIGLELERSGGYVKQLNSLSEEKRQAFADHYCQQVQQYFNDYQVIAIDKNPNNFLHIGLIKTLFPHAKIINVVRNPLDNALSVFKQYFSRGHEYSYSLNNISFYWQGYLALMQHWKKIYGKEVYHLSYELLTDDAETQIRKLLEYCQLEFEPQCLSFYKSDRVVLTPSVSQVKQPINKRSVNSWQQYQPYIKTHMPAFEQIVAQAQALCEQ</sequence>
<dbReference type="SUPFAM" id="SSF52540">
    <property type="entry name" value="P-loop containing nucleoside triphosphate hydrolases"/>
    <property type="match status" value="1"/>
</dbReference>
<dbReference type="PROSITE" id="PS50005">
    <property type="entry name" value="TPR"/>
    <property type="match status" value="1"/>
</dbReference>
<proteinExistence type="predicted"/>
<keyword evidence="1 3" id="KW-0808">Transferase</keyword>
<dbReference type="AlphaFoldDB" id="A0A502KVD3"/>
<evidence type="ECO:0000256" key="1">
    <source>
        <dbReference type="ARBA" id="ARBA00022679"/>
    </source>
</evidence>
<dbReference type="Pfam" id="PF13469">
    <property type="entry name" value="Sulfotransfer_3"/>
    <property type="match status" value="1"/>
</dbReference>
<feature type="repeat" description="TPR" evidence="2">
    <location>
        <begin position="148"/>
        <end position="181"/>
    </location>
</feature>
<dbReference type="RefSeq" id="WP_140603108.1">
    <property type="nucleotide sequence ID" value="NZ_SAWY01000019.1"/>
</dbReference>
<keyword evidence="4" id="KW-1185">Reference proteome</keyword>
<dbReference type="InterPro" id="IPR026634">
    <property type="entry name" value="TPST-like"/>
</dbReference>
<dbReference type="Gene3D" id="3.40.50.300">
    <property type="entry name" value="P-loop containing nucleotide triphosphate hydrolases"/>
    <property type="match status" value="1"/>
</dbReference>
<name>A0A502KVD3_9GAMM</name>
<dbReference type="InterPro" id="IPR019734">
    <property type="entry name" value="TPR_rpt"/>
</dbReference>
<accession>A0A502KVD3</accession>
<dbReference type="PANTHER" id="PTHR12788:SF10">
    <property type="entry name" value="PROTEIN-TYROSINE SULFOTRANSFERASE"/>
    <property type="match status" value="1"/>
</dbReference>
<reference evidence="3 4" key="1">
    <citation type="submission" date="2019-01" db="EMBL/GenBank/DDBJ databases">
        <title>Litorilituus lipolytica sp. nov., isolated from intertidal sand of the Yellow Sea in China.</title>
        <authorList>
            <person name="Liu A."/>
        </authorList>
    </citation>
    <scope>NUCLEOTIDE SEQUENCE [LARGE SCALE GENOMIC DNA]</scope>
    <source>
        <strain evidence="3 4">RZ04</strain>
    </source>
</reference>
<dbReference type="OrthoDB" id="9815894at2"/>